<organism evidence="2 3">
    <name type="scientific">Fasciola hepatica</name>
    <name type="common">Liver fluke</name>
    <dbReference type="NCBI Taxonomy" id="6192"/>
    <lineage>
        <taxon>Eukaryota</taxon>
        <taxon>Metazoa</taxon>
        <taxon>Spiralia</taxon>
        <taxon>Lophotrochozoa</taxon>
        <taxon>Platyhelminthes</taxon>
        <taxon>Trematoda</taxon>
        <taxon>Digenea</taxon>
        <taxon>Plagiorchiida</taxon>
        <taxon>Echinostomata</taxon>
        <taxon>Echinostomatoidea</taxon>
        <taxon>Fasciolidae</taxon>
        <taxon>Fasciola</taxon>
    </lineage>
</organism>
<dbReference type="EMBL" id="JXXN02007021">
    <property type="protein sequence ID" value="THD19217.1"/>
    <property type="molecule type" value="Genomic_DNA"/>
</dbReference>
<accession>A0A4E0RCV4</accession>
<protein>
    <submittedName>
        <fullName evidence="2">Uncharacterized protein</fullName>
    </submittedName>
</protein>
<keyword evidence="3" id="KW-1185">Reference proteome</keyword>
<evidence type="ECO:0000256" key="1">
    <source>
        <dbReference type="SAM" id="MobiDB-lite"/>
    </source>
</evidence>
<evidence type="ECO:0000313" key="3">
    <source>
        <dbReference type="Proteomes" id="UP000230066"/>
    </source>
</evidence>
<feature type="region of interest" description="Disordered" evidence="1">
    <location>
        <begin position="100"/>
        <end position="123"/>
    </location>
</feature>
<feature type="region of interest" description="Disordered" evidence="1">
    <location>
        <begin position="244"/>
        <end position="292"/>
    </location>
</feature>
<sequence length="447" mass="49667">MLRENEAFSFDLKILSKDIEERNFEMIRAEHWHKHQRPAEDLAFDALVSLVTDPYEVCFEMIHMVHYVNKRVHQTVFEAWDPPYLFAEFWIQKQSQLAAITNKPRDERPAKPSVGYRHQSTQVDPVEPVVRQSAPVSHEKKPVESSPVVDVHHRAIPGFRSILQCGANTLYGDSAFLGVTTAASTAVTPTTARINQLFQGNTAGFTRYQIPESPATTEVTISRSVSVENTSVAERIHRMFQEISTTDRNMLRSDDAENEPPRTVQDQQKDDIEQNSESGPAVTQHDKWGPEPDVLVAKGAPQTASHFSIFYDPLGLETSVQVPVTTESSSSSVTEPHPSVSHSSISAVVQPSSRAQLIPRPIEVQISSRDPRLRAKQALAVTSAALSPAPQPAPLPSGIGLFDWFEGNRIIADQDESVVAARNSFACSSPTSFFHRLAGRYLDRPSK</sequence>
<dbReference type="AlphaFoldDB" id="A0A4E0RCV4"/>
<dbReference type="Proteomes" id="UP000230066">
    <property type="component" value="Unassembled WGS sequence"/>
</dbReference>
<name>A0A4E0RCV4_FASHE</name>
<comment type="caution">
    <text evidence="2">The sequence shown here is derived from an EMBL/GenBank/DDBJ whole genome shotgun (WGS) entry which is preliminary data.</text>
</comment>
<evidence type="ECO:0000313" key="2">
    <source>
        <dbReference type="EMBL" id="THD19217.1"/>
    </source>
</evidence>
<proteinExistence type="predicted"/>
<reference evidence="2" key="1">
    <citation type="submission" date="2019-03" db="EMBL/GenBank/DDBJ databases">
        <title>Improved annotation for the trematode Fasciola hepatica.</title>
        <authorList>
            <person name="Choi Y.-J."/>
            <person name="Martin J."/>
            <person name="Mitreva M."/>
        </authorList>
    </citation>
    <scope>NUCLEOTIDE SEQUENCE [LARGE SCALE GENOMIC DNA]</scope>
</reference>
<gene>
    <name evidence="2" type="ORF">D915_009949</name>
</gene>